<sequence>MRIDQSVCTLEVNVNLKKCFKILNRLQLAPPF</sequence>
<organism evidence="1">
    <name type="scientific">Nephila pilipes</name>
    <name type="common">Giant wood spider</name>
    <name type="synonym">Nephila maculata</name>
    <dbReference type="NCBI Taxonomy" id="299642"/>
    <lineage>
        <taxon>Eukaryota</taxon>
        <taxon>Metazoa</taxon>
        <taxon>Ecdysozoa</taxon>
        <taxon>Arthropoda</taxon>
        <taxon>Chelicerata</taxon>
        <taxon>Arachnida</taxon>
        <taxon>Araneae</taxon>
        <taxon>Araneomorphae</taxon>
        <taxon>Entelegynae</taxon>
        <taxon>Araneoidea</taxon>
        <taxon>Nephilidae</taxon>
        <taxon>Nephila</taxon>
    </lineage>
</organism>
<name>A0A076KZW4_NEPPI</name>
<dbReference type="AlphaFoldDB" id="A0A076KZW4"/>
<proteinExistence type="evidence at transcript level"/>
<protein>
    <submittedName>
        <fullName evidence="1">BLTX315</fullName>
    </submittedName>
</protein>
<accession>A0A076KZW4</accession>
<evidence type="ECO:0000313" key="1">
    <source>
        <dbReference type="EMBL" id="AII97703.1"/>
    </source>
</evidence>
<reference evidence="1" key="1">
    <citation type="submission" date="2013-07" db="EMBL/GenBank/DDBJ databases">
        <title>Nephila pilipes venom gland.</title>
        <authorList>
            <person name="Huo L.J."/>
        </authorList>
    </citation>
    <scope>NUCLEOTIDE SEQUENCE</scope>
    <source>
        <tissue evidence="1">Venom gland</tissue>
    </source>
</reference>
<dbReference type="EMBL" id="KF433379">
    <property type="protein sequence ID" value="AII97703.1"/>
    <property type="molecule type" value="mRNA"/>
</dbReference>